<dbReference type="AlphaFoldDB" id="A0A2D0KJB5"/>
<protein>
    <submittedName>
        <fullName evidence="1">RTX toxin RtxA</fullName>
    </submittedName>
</protein>
<dbReference type="InterPro" id="IPR011509">
    <property type="entry name" value="RtxA_toxin"/>
</dbReference>
<dbReference type="NCBIfam" id="NF012221">
    <property type="entry name" value="MARTX_Nterm"/>
    <property type="match status" value="1"/>
</dbReference>
<evidence type="ECO:0000313" key="2">
    <source>
        <dbReference type="Proteomes" id="UP000222168"/>
    </source>
</evidence>
<reference evidence="1 2" key="1">
    <citation type="journal article" date="2017" name="Nat. Microbiol.">
        <title>Natural product diversity associated with the nematode symbionts Photorhabdus and Xenorhabdus.</title>
        <authorList>
            <person name="Tobias N.J."/>
            <person name="Wolff H."/>
            <person name="Djahanschiri B."/>
            <person name="Grundmann F."/>
            <person name="Kronenwerth M."/>
            <person name="Shi Y.M."/>
            <person name="Simonyi S."/>
            <person name="Grun P."/>
            <person name="Shapiro-Ilan D."/>
            <person name="Pidot S.J."/>
            <person name="Stinear T.P."/>
            <person name="Ebersberger I."/>
            <person name="Bode H.B."/>
        </authorList>
    </citation>
    <scope>NUCLEOTIDE SEQUENCE [LARGE SCALE GENOMIC DNA]</scope>
    <source>
        <strain evidence="1 2">DSM 22670</strain>
    </source>
</reference>
<sequence length="608" mass="65596">MGKSSSRSAEYFFTERYEDDDDGNAIHAFGVGVNGVINAYGGNDNIVVGSINVTVNTTWGDDTISGATGYLKVNDTSGNLTVKGGSGFTSINKTQSGLIRFEGAAGGVKIQHTGDKSGIDYSGAAGYNSITRKGLQGDVSFKGAGVYNELWHETNQGNFYFAGAGGANKIDRTWFNRYQDSHGDLTFKGAGAANIISSRVESGNIDFEGAGAANSIVRQGKIGDVTLRGAGASNRIERIHQIDDRYSETRGDIRFEGAGGYNSLYSDVAHGNISFTGAGGYNEITRKGTANDFGREGMEYAKAEEIVLTNATMSGTWIGDPHQVMGLKFTREPNTYLFAFEDGTHTKINKVQLSNDPVTGKLRYLSTAWYKEGKHLKGLEKQDISAQGGFNSVDTDGAYTLSNLTVERQKQVTVYAVEKKLTENEWVNYGNGVQIDAADITLSDAKMGGYAIYRDGITVDVKAVKSNRMPNTYIYGKQLGEYTKIVVVELRNDPKTGTLQYFARPWYKEGHHTANLANENISYANGYHDMGTGSYSLSDIHYSANAVRKTSSRVPDMHEYSELDLFKSATVSGDSSGDIHYAGAGVAISSNPTSPVVMSALKAPALLM</sequence>
<dbReference type="RefSeq" id="WP_279625632.1">
    <property type="nucleotide sequence ID" value="NZ_NJAK01000001.1"/>
</dbReference>
<dbReference type="Pfam" id="PF07634">
    <property type="entry name" value="RtxA"/>
    <property type="match status" value="7"/>
</dbReference>
<accession>A0A2D0KJB5</accession>
<dbReference type="EMBL" id="NJAK01000001">
    <property type="protein sequence ID" value="PHM63498.1"/>
    <property type="molecule type" value="Genomic_DNA"/>
</dbReference>
<evidence type="ECO:0000313" key="1">
    <source>
        <dbReference type="EMBL" id="PHM63498.1"/>
    </source>
</evidence>
<dbReference type="Proteomes" id="UP000222168">
    <property type="component" value="Unassembled WGS sequence"/>
</dbReference>
<name>A0A2D0KJB5_9GAMM</name>
<keyword evidence="2" id="KW-1185">Reference proteome</keyword>
<proteinExistence type="predicted"/>
<comment type="caution">
    <text evidence="1">The sequence shown here is derived from an EMBL/GenBank/DDBJ whole genome shotgun (WGS) entry which is preliminary data.</text>
</comment>
<organism evidence="1 2">
    <name type="scientific">Xenorhabdus ishibashii</name>
    <dbReference type="NCBI Taxonomy" id="1034471"/>
    <lineage>
        <taxon>Bacteria</taxon>
        <taxon>Pseudomonadati</taxon>
        <taxon>Pseudomonadota</taxon>
        <taxon>Gammaproteobacteria</taxon>
        <taxon>Enterobacterales</taxon>
        <taxon>Morganellaceae</taxon>
        <taxon>Xenorhabdus</taxon>
    </lineage>
</organism>
<gene>
    <name evidence="1" type="ORF">Xish_02760</name>
</gene>